<proteinExistence type="predicted"/>
<keyword evidence="3" id="KW-1185">Reference proteome</keyword>
<keyword evidence="2" id="KW-0808">Transferase</keyword>
<dbReference type="Proteomes" id="UP000239415">
    <property type="component" value="Unassembled WGS sequence"/>
</dbReference>
<dbReference type="SUPFAM" id="SSF55729">
    <property type="entry name" value="Acyl-CoA N-acyltransferases (Nat)"/>
    <property type="match status" value="1"/>
</dbReference>
<accession>A0A2T0K5N9</accession>
<dbReference type="PROSITE" id="PS51186">
    <property type="entry name" value="GNAT"/>
    <property type="match status" value="1"/>
</dbReference>
<dbReference type="Pfam" id="PF13302">
    <property type="entry name" value="Acetyltransf_3"/>
    <property type="match status" value="1"/>
</dbReference>
<gene>
    <name evidence="2" type="ORF">CLV67_113127</name>
</gene>
<dbReference type="Gene3D" id="3.40.630.30">
    <property type="match status" value="1"/>
</dbReference>
<dbReference type="InterPro" id="IPR016181">
    <property type="entry name" value="Acyl_CoA_acyltransferase"/>
</dbReference>
<evidence type="ECO:0000313" key="3">
    <source>
        <dbReference type="Proteomes" id="UP000239415"/>
    </source>
</evidence>
<dbReference type="EMBL" id="PVMZ01000013">
    <property type="protein sequence ID" value="PRX18293.1"/>
    <property type="molecule type" value="Genomic_DNA"/>
</dbReference>
<dbReference type="RefSeq" id="WP_203737335.1">
    <property type="nucleotide sequence ID" value="NZ_BOMO01000100.1"/>
</dbReference>
<evidence type="ECO:0000259" key="1">
    <source>
        <dbReference type="PROSITE" id="PS51186"/>
    </source>
</evidence>
<feature type="domain" description="N-acetyltransferase" evidence="1">
    <location>
        <begin position="19"/>
        <end position="175"/>
    </location>
</feature>
<evidence type="ECO:0000313" key="2">
    <source>
        <dbReference type="EMBL" id="PRX18293.1"/>
    </source>
</evidence>
<reference evidence="2 3" key="1">
    <citation type="submission" date="2018-03" db="EMBL/GenBank/DDBJ databases">
        <title>Genomic Encyclopedia of Archaeal and Bacterial Type Strains, Phase II (KMG-II): from individual species to whole genera.</title>
        <authorList>
            <person name="Goeker M."/>
        </authorList>
    </citation>
    <scope>NUCLEOTIDE SEQUENCE [LARGE SCALE GENOMIC DNA]</scope>
    <source>
        <strain evidence="2 3">DSM 43146</strain>
    </source>
</reference>
<dbReference type="PANTHER" id="PTHR43792">
    <property type="entry name" value="GNAT FAMILY, PUTATIVE (AFU_ORTHOLOGUE AFUA_3G00765)-RELATED-RELATED"/>
    <property type="match status" value="1"/>
</dbReference>
<dbReference type="InterPro" id="IPR051531">
    <property type="entry name" value="N-acetyltransferase"/>
</dbReference>
<dbReference type="InterPro" id="IPR000182">
    <property type="entry name" value="GNAT_dom"/>
</dbReference>
<dbReference type="GO" id="GO:0016747">
    <property type="term" value="F:acyltransferase activity, transferring groups other than amino-acyl groups"/>
    <property type="evidence" value="ECO:0007669"/>
    <property type="project" value="InterPro"/>
</dbReference>
<dbReference type="AlphaFoldDB" id="A0A2T0K5N9"/>
<dbReference type="PANTHER" id="PTHR43792:SF1">
    <property type="entry name" value="N-ACETYLTRANSFERASE DOMAIN-CONTAINING PROTEIN"/>
    <property type="match status" value="1"/>
</dbReference>
<comment type="caution">
    <text evidence="2">The sequence shown here is derived from an EMBL/GenBank/DDBJ whole genome shotgun (WGS) entry which is preliminary data.</text>
</comment>
<organism evidence="2 3">
    <name type="scientific">Actinoplanes italicus</name>
    <dbReference type="NCBI Taxonomy" id="113567"/>
    <lineage>
        <taxon>Bacteria</taxon>
        <taxon>Bacillati</taxon>
        <taxon>Actinomycetota</taxon>
        <taxon>Actinomycetes</taxon>
        <taxon>Micromonosporales</taxon>
        <taxon>Micromonosporaceae</taxon>
        <taxon>Actinoplanes</taxon>
    </lineage>
</organism>
<protein>
    <submittedName>
        <fullName evidence="2">RimJ/RimL family protein N-acetyltransferase</fullName>
    </submittedName>
</protein>
<sequence>MSMNTGLAALTWPAHTDRLTLRPATADDADATWQFRRREDVSRWITRAPATPDEHRSWFQNPDSLARTLVLEHGGTIIGDLMVKIEDAWAQAEIAELARGMQAELGWVLDPGHAGHGYATEAVRELLRLCFEELGLHRVTATCFAANEPSWRLMERVGMRREFYTVRDSLHRSGEWLDCVGYALLSDEWSGTASPAARSS</sequence>
<name>A0A2T0K5N9_9ACTN</name>